<sequence>MPPAPAVSQRKKGSGWERRSSRSVWVAGSVLTGGGVAAPELARTHGNGVGGGEKKGEEGQLKMEMKVDAKIGGGIGFGMVGPAE</sequence>
<evidence type="ECO:0000313" key="2">
    <source>
        <dbReference type="EMBL" id="GJN07375.1"/>
    </source>
</evidence>
<dbReference type="EMBL" id="BQKI01000014">
    <property type="protein sequence ID" value="GJN07375.1"/>
    <property type="molecule type" value="Genomic_DNA"/>
</dbReference>
<dbReference type="Proteomes" id="UP001054889">
    <property type="component" value="Unassembled WGS sequence"/>
</dbReference>
<keyword evidence="3" id="KW-1185">Reference proteome</keyword>
<evidence type="ECO:0000313" key="3">
    <source>
        <dbReference type="Proteomes" id="UP001054889"/>
    </source>
</evidence>
<dbReference type="AlphaFoldDB" id="A0AAV5DBL1"/>
<feature type="region of interest" description="Disordered" evidence="1">
    <location>
        <begin position="1"/>
        <end position="22"/>
    </location>
</feature>
<feature type="region of interest" description="Disordered" evidence="1">
    <location>
        <begin position="37"/>
        <end position="60"/>
    </location>
</feature>
<proteinExistence type="predicted"/>
<gene>
    <name evidence="2" type="primary">ga25200</name>
    <name evidence="2" type="ORF">PR202_ga25200</name>
</gene>
<reference evidence="2" key="1">
    <citation type="journal article" date="2018" name="DNA Res.">
        <title>Multiple hybrid de novo genome assembly of finger millet, an orphan allotetraploid crop.</title>
        <authorList>
            <person name="Hatakeyama M."/>
            <person name="Aluri S."/>
            <person name="Balachadran M.T."/>
            <person name="Sivarajan S.R."/>
            <person name="Patrignani A."/>
            <person name="Gruter S."/>
            <person name="Poveda L."/>
            <person name="Shimizu-Inatsugi R."/>
            <person name="Baeten J."/>
            <person name="Francoijs K.J."/>
            <person name="Nataraja K.N."/>
            <person name="Reddy Y.A.N."/>
            <person name="Phadnis S."/>
            <person name="Ravikumar R.L."/>
            <person name="Schlapbach R."/>
            <person name="Sreeman S.M."/>
            <person name="Shimizu K.K."/>
        </authorList>
    </citation>
    <scope>NUCLEOTIDE SEQUENCE</scope>
</reference>
<protein>
    <submittedName>
        <fullName evidence="2">Uncharacterized protein</fullName>
    </submittedName>
</protein>
<name>A0AAV5DBL1_ELECO</name>
<comment type="caution">
    <text evidence="2">The sequence shown here is derived from an EMBL/GenBank/DDBJ whole genome shotgun (WGS) entry which is preliminary data.</text>
</comment>
<reference evidence="2" key="2">
    <citation type="submission" date="2021-12" db="EMBL/GenBank/DDBJ databases">
        <title>Resequencing data analysis of finger millet.</title>
        <authorList>
            <person name="Hatakeyama M."/>
            <person name="Aluri S."/>
            <person name="Balachadran M.T."/>
            <person name="Sivarajan S.R."/>
            <person name="Poveda L."/>
            <person name="Shimizu-Inatsugi R."/>
            <person name="Schlapbach R."/>
            <person name="Sreeman S.M."/>
            <person name="Shimizu K.K."/>
        </authorList>
    </citation>
    <scope>NUCLEOTIDE SEQUENCE</scope>
</reference>
<evidence type="ECO:0000256" key="1">
    <source>
        <dbReference type="SAM" id="MobiDB-lite"/>
    </source>
</evidence>
<accession>A0AAV5DBL1</accession>
<organism evidence="2 3">
    <name type="scientific">Eleusine coracana subsp. coracana</name>
    <dbReference type="NCBI Taxonomy" id="191504"/>
    <lineage>
        <taxon>Eukaryota</taxon>
        <taxon>Viridiplantae</taxon>
        <taxon>Streptophyta</taxon>
        <taxon>Embryophyta</taxon>
        <taxon>Tracheophyta</taxon>
        <taxon>Spermatophyta</taxon>
        <taxon>Magnoliopsida</taxon>
        <taxon>Liliopsida</taxon>
        <taxon>Poales</taxon>
        <taxon>Poaceae</taxon>
        <taxon>PACMAD clade</taxon>
        <taxon>Chloridoideae</taxon>
        <taxon>Cynodonteae</taxon>
        <taxon>Eleusininae</taxon>
        <taxon>Eleusine</taxon>
    </lineage>
</organism>